<dbReference type="STRING" id="640948.SAMN05216238_10832"/>
<evidence type="ECO:0000256" key="1">
    <source>
        <dbReference type="SAM" id="MobiDB-lite"/>
    </source>
</evidence>
<dbReference type="AlphaFoldDB" id="A0A1I1XLJ4"/>
<protein>
    <recommendedName>
        <fullName evidence="4">YwdI family protein</fullName>
    </recommendedName>
</protein>
<dbReference type="InterPro" id="IPR035218">
    <property type="entry name" value="DUF5327"/>
</dbReference>
<dbReference type="EMBL" id="FOMR01000008">
    <property type="protein sequence ID" value="SFE08294.1"/>
    <property type="molecule type" value="Genomic_DNA"/>
</dbReference>
<evidence type="ECO:0000313" key="3">
    <source>
        <dbReference type="Proteomes" id="UP000199474"/>
    </source>
</evidence>
<feature type="compositionally biased region" description="Basic and acidic residues" evidence="1">
    <location>
        <begin position="75"/>
        <end position="84"/>
    </location>
</feature>
<dbReference type="OrthoDB" id="2692029at2"/>
<evidence type="ECO:0000313" key="2">
    <source>
        <dbReference type="EMBL" id="SFE08294.1"/>
    </source>
</evidence>
<proteinExistence type="predicted"/>
<sequence length="96" mass="10684">MAVSTETVLQKMKQELAEAQQSSADQATMKKHIANIQLLCELLMEEEPSSSEKQTSRDITAKEMKAMMGNKSVRKGTEPEHTINHEGANGESIFDF</sequence>
<dbReference type="Proteomes" id="UP000199474">
    <property type="component" value="Unassembled WGS sequence"/>
</dbReference>
<keyword evidence="3" id="KW-1185">Reference proteome</keyword>
<dbReference type="RefSeq" id="WP_090085584.1">
    <property type="nucleotide sequence ID" value="NZ_FOMR01000008.1"/>
</dbReference>
<reference evidence="3" key="1">
    <citation type="submission" date="2016-10" db="EMBL/GenBank/DDBJ databases">
        <authorList>
            <person name="Varghese N."/>
            <person name="Submissions S."/>
        </authorList>
    </citation>
    <scope>NUCLEOTIDE SEQUENCE [LARGE SCALE GENOMIC DNA]</scope>
    <source>
        <strain evidence="3">DSM 22530</strain>
    </source>
</reference>
<name>A0A1I1XLJ4_9BACI</name>
<evidence type="ECO:0008006" key="4">
    <source>
        <dbReference type="Google" id="ProtNLM"/>
    </source>
</evidence>
<gene>
    <name evidence="2" type="ORF">SAMN05216238_10832</name>
</gene>
<feature type="region of interest" description="Disordered" evidence="1">
    <location>
        <begin position="68"/>
        <end position="96"/>
    </location>
</feature>
<organism evidence="2 3">
    <name type="scientific">Lentibacillus persicus</name>
    <dbReference type="NCBI Taxonomy" id="640948"/>
    <lineage>
        <taxon>Bacteria</taxon>
        <taxon>Bacillati</taxon>
        <taxon>Bacillota</taxon>
        <taxon>Bacilli</taxon>
        <taxon>Bacillales</taxon>
        <taxon>Bacillaceae</taxon>
        <taxon>Lentibacillus</taxon>
    </lineage>
</organism>
<dbReference type="Pfam" id="PF17261">
    <property type="entry name" value="DUF5327"/>
    <property type="match status" value="1"/>
</dbReference>
<accession>A0A1I1XLJ4</accession>